<protein>
    <recommendedName>
        <fullName evidence="1">MAT1 centre domain-containing protein</fullName>
    </recommendedName>
</protein>
<dbReference type="InterPro" id="IPR015877">
    <property type="entry name" value="MAT1_centre"/>
</dbReference>
<proteinExistence type="predicted"/>
<dbReference type="EMBL" id="BDRX01000006">
    <property type="protein sequence ID" value="GBF88818.1"/>
    <property type="molecule type" value="Genomic_DNA"/>
</dbReference>
<comment type="caution">
    <text evidence="2">The sequence shown here is derived from an EMBL/GenBank/DDBJ whole genome shotgun (WGS) entry which is preliminary data.</text>
</comment>
<dbReference type="InParanoid" id="A0A2V0NMR1"/>
<dbReference type="PANTHER" id="PTHR12683">
    <property type="entry name" value="CDK-ACTIVATING KINASE ASSEMBLY FACTOR MAT1"/>
    <property type="match status" value="1"/>
</dbReference>
<keyword evidence="3" id="KW-1185">Reference proteome</keyword>
<dbReference type="GO" id="GO:0006281">
    <property type="term" value="P:DNA repair"/>
    <property type="evidence" value="ECO:0007669"/>
    <property type="project" value="TreeGrafter"/>
</dbReference>
<dbReference type="GO" id="GO:0005675">
    <property type="term" value="C:transcription factor TFIIH holo complex"/>
    <property type="evidence" value="ECO:0007669"/>
    <property type="project" value="TreeGrafter"/>
</dbReference>
<feature type="domain" description="MAT1 centre" evidence="1">
    <location>
        <begin position="3"/>
        <end position="70"/>
    </location>
</feature>
<dbReference type="Pfam" id="PF06391">
    <property type="entry name" value="MAT1"/>
    <property type="match status" value="1"/>
</dbReference>
<dbReference type="PANTHER" id="PTHR12683:SF13">
    <property type="entry name" value="CDK-ACTIVATING KINASE ASSEMBLY FACTOR MAT1"/>
    <property type="match status" value="1"/>
</dbReference>
<dbReference type="Proteomes" id="UP000247498">
    <property type="component" value="Unassembled WGS sequence"/>
</dbReference>
<name>A0A2V0NMR1_9CHLO</name>
<accession>A0A2V0NMR1</accession>
<dbReference type="STRING" id="307507.A0A2V0NMR1"/>
<dbReference type="AlphaFoldDB" id="A0A2V0NMR1"/>
<organism evidence="2 3">
    <name type="scientific">Raphidocelis subcapitata</name>
    <dbReference type="NCBI Taxonomy" id="307507"/>
    <lineage>
        <taxon>Eukaryota</taxon>
        <taxon>Viridiplantae</taxon>
        <taxon>Chlorophyta</taxon>
        <taxon>core chlorophytes</taxon>
        <taxon>Chlorophyceae</taxon>
        <taxon>CS clade</taxon>
        <taxon>Sphaeropleales</taxon>
        <taxon>Selenastraceae</taxon>
        <taxon>Raphidocelis</taxon>
    </lineage>
</organism>
<dbReference type="GO" id="GO:0006357">
    <property type="term" value="P:regulation of transcription by RNA polymerase II"/>
    <property type="evidence" value="ECO:0007669"/>
    <property type="project" value="TreeGrafter"/>
</dbReference>
<evidence type="ECO:0000313" key="2">
    <source>
        <dbReference type="EMBL" id="GBF88818.1"/>
    </source>
</evidence>
<dbReference type="OrthoDB" id="5963at2759"/>
<reference evidence="2 3" key="1">
    <citation type="journal article" date="2018" name="Sci. Rep.">
        <title>Raphidocelis subcapitata (=Pseudokirchneriella subcapitata) provides an insight into genome evolution and environmental adaptations in the Sphaeropleales.</title>
        <authorList>
            <person name="Suzuki S."/>
            <person name="Yamaguchi H."/>
            <person name="Nakajima N."/>
            <person name="Kawachi M."/>
        </authorList>
    </citation>
    <scope>NUCLEOTIDE SEQUENCE [LARGE SCALE GENOMIC DNA]</scope>
    <source>
        <strain evidence="2 3">NIES-35</strain>
    </source>
</reference>
<gene>
    <name evidence="2" type="ORF">Rsub_01719</name>
</gene>
<sequence>MEDIQKELRIRDRILSIYDEPGADFPSAADYDAYLETVEDIIYKLSNNVDVIETEEQVRDYQRRRAEKAAEASGAGAAAAAAAYKPQAGGAAVQPQPLAAVQQDGEGKLVPPARARLSQAQLLEAARASGWTPDIPKRRALHEAFSTIYVF</sequence>
<evidence type="ECO:0000313" key="3">
    <source>
        <dbReference type="Proteomes" id="UP000247498"/>
    </source>
</evidence>
<evidence type="ECO:0000259" key="1">
    <source>
        <dbReference type="Pfam" id="PF06391"/>
    </source>
</evidence>